<proteinExistence type="predicted"/>
<name>A0A1D8PBH0_9FLAO</name>
<organism evidence="1 2">
    <name type="scientific">Urechidicola croceus</name>
    <dbReference type="NCBI Taxonomy" id="1850246"/>
    <lineage>
        <taxon>Bacteria</taxon>
        <taxon>Pseudomonadati</taxon>
        <taxon>Bacteroidota</taxon>
        <taxon>Flavobacteriia</taxon>
        <taxon>Flavobacteriales</taxon>
        <taxon>Flavobacteriaceae</taxon>
        <taxon>Urechidicola</taxon>
    </lineage>
</organism>
<protein>
    <recommendedName>
        <fullName evidence="3">Transporter</fullName>
    </recommendedName>
</protein>
<dbReference type="AlphaFoldDB" id="A0A1D8PBH0"/>
<accession>A0A1D8PBH0</accession>
<evidence type="ECO:0008006" key="3">
    <source>
        <dbReference type="Google" id="ProtNLM"/>
    </source>
</evidence>
<dbReference type="STRING" id="1850246.LPB138_15075"/>
<dbReference type="KEGG" id="lul:LPB138_15075"/>
<keyword evidence="2" id="KW-1185">Reference proteome</keyword>
<gene>
    <name evidence="1" type="ORF">LPB138_15075</name>
</gene>
<evidence type="ECO:0000313" key="2">
    <source>
        <dbReference type="Proteomes" id="UP000176050"/>
    </source>
</evidence>
<dbReference type="OrthoDB" id="1421312at2"/>
<dbReference type="Pfam" id="PF13557">
    <property type="entry name" value="Phenol_MetA_deg"/>
    <property type="match status" value="1"/>
</dbReference>
<sequence>MKKNWLIAFLLFSFQIINAQYTEIINSKRPGLSESPYGVGTDVLQFEGGFFFGKSESDRTFARINPIGTNLFIRYGKFIERLEINANVTFQKEELQFNNIFTSTSNISGISQLTIGAKYLIYQQEFTDKSKEIRSWKKRTAFDKKRLIPSVGIYLGVNTNFLGKDYEESGISPKAAILLQNDFTDRLVLITNIIGDKIGTDYPIYSYITTLTYATSDRWSIFMENQGDFTKYRNDFQVGTGVAYLYSSNLQFDASIRASLNTEDSALIAGIGASWRLDKHVDQEIETDENGNKIKSKKRRRGGLFSRIFKKKK</sequence>
<reference evidence="1 2" key="1">
    <citation type="submission" date="2016-10" db="EMBL/GenBank/DDBJ databases">
        <title>Lutibacter sp. LPB0138, isolated from marine gastropod.</title>
        <authorList>
            <person name="Kim E."/>
            <person name="Yi H."/>
        </authorList>
    </citation>
    <scope>NUCLEOTIDE SEQUENCE [LARGE SCALE GENOMIC DNA]</scope>
    <source>
        <strain evidence="1 2">LPB0138</strain>
    </source>
</reference>
<evidence type="ECO:0000313" key="1">
    <source>
        <dbReference type="EMBL" id="AOW21928.1"/>
    </source>
</evidence>
<dbReference type="RefSeq" id="WP_070238088.1">
    <property type="nucleotide sequence ID" value="NZ_CP017478.1"/>
</dbReference>
<dbReference type="Proteomes" id="UP000176050">
    <property type="component" value="Chromosome"/>
</dbReference>
<dbReference type="EMBL" id="CP017478">
    <property type="protein sequence ID" value="AOW21928.1"/>
    <property type="molecule type" value="Genomic_DNA"/>
</dbReference>
<dbReference type="InterPro" id="IPR025737">
    <property type="entry name" value="FApF"/>
</dbReference>